<accession>A0A246BTM8</accession>
<proteinExistence type="predicted"/>
<name>A0A246BTM8_9DEIO</name>
<evidence type="ECO:0000313" key="1">
    <source>
        <dbReference type="EMBL" id="OWL99027.1"/>
    </source>
</evidence>
<organism evidence="1 2">
    <name type="scientific">Deinococcus indicus</name>
    <dbReference type="NCBI Taxonomy" id="223556"/>
    <lineage>
        <taxon>Bacteria</taxon>
        <taxon>Thermotogati</taxon>
        <taxon>Deinococcota</taxon>
        <taxon>Deinococci</taxon>
        <taxon>Deinococcales</taxon>
        <taxon>Deinococcaceae</taxon>
        <taxon>Deinococcus</taxon>
    </lineage>
</organism>
<dbReference type="Proteomes" id="UP000197208">
    <property type="component" value="Unassembled WGS sequence"/>
</dbReference>
<dbReference type="EMBL" id="NHMK01000003">
    <property type="protein sequence ID" value="OWL99027.1"/>
    <property type="molecule type" value="Genomic_DNA"/>
</dbReference>
<evidence type="ECO:0000313" key="2">
    <source>
        <dbReference type="Proteomes" id="UP000197208"/>
    </source>
</evidence>
<sequence>MKELLMSETLTLPDAPTIRRTADGQISVFDALEVMGAKQPRVMWRRLVEAYPEVVTFCNNLKFPGAGQRLTPVTSEAGWRRIVTVLPGMLGKKYRAAANKLVDRYLAGDAELAAELIDAQTDPEQSRWLARRAQHKHSSIMLNSCLGRHGSSKRGYRYVHNRLNVSVTGMVAQEIQLSRGKTTTKDNFTEQELAVHTTMQYAVVSELDATHALGDGDITRVVDGVAVDFQPILKRYFGARPYPQGGLLQVDV</sequence>
<dbReference type="AlphaFoldDB" id="A0A246BTM8"/>
<reference evidence="1 2" key="1">
    <citation type="submission" date="2017-05" db="EMBL/GenBank/DDBJ databases">
        <title>De novo genome assembly of Deniococcus indicus strain DR1.</title>
        <authorList>
            <person name="Chauhan D."/>
            <person name="Yennamalli R.M."/>
            <person name="Priyadarshini R."/>
        </authorList>
    </citation>
    <scope>NUCLEOTIDE SEQUENCE [LARGE SCALE GENOMIC DNA]</scope>
    <source>
        <strain evidence="1 2">DR1</strain>
    </source>
</reference>
<protein>
    <submittedName>
        <fullName evidence="1">Uncharacterized protein</fullName>
    </submittedName>
</protein>
<comment type="caution">
    <text evidence="1">The sequence shown here is derived from an EMBL/GenBank/DDBJ whole genome shotgun (WGS) entry which is preliminary data.</text>
</comment>
<gene>
    <name evidence="1" type="ORF">CBQ26_00780</name>
</gene>
<keyword evidence="2" id="KW-1185">Reference proteome</keyword>